<accession>A0A426ZK57</accession>
<reference evidence="2 3" key="1">
    <citation type="journal article" date="2014" name="Agronomy (Basel)">
        <title>A Draft Genome Sequence for Ensete ventricosum, the Drought-Tolerant Tree Against Hunger.</title>
        <authorList>
            <person name="Harrison J."/>
            <person name="Moore K.A."/>
            <person name="Paszkiewicz K."/>
            <person name="Jones T."/>
            <person name="Grant M."/>
            <person name="Ambacheew D."/>
            <person name="Muzemil S."/>
            <person name="Studholme D.J."/>
        </authorList>
    </citation>
    <scope>NUCLEOTIDE SEQUENCE [LARGE SCALE GENOMIC DNA]</scope>
</reference>
<comment type="caution">
    <text evidence="2">The sequence shown here is derived from an EMBL/GenBank/DDBJ whole genome shotgun (WGS) entry which is preliminary data.</text>
</comment>
<proteinExistence type="predicted"/>
<feature type="compositionally biased region" description="Basic residues" evidence="1">
    <location>
        <begin position="32"/>
        <end position="42"/>
    </location>
</feature>
<evidence type="ECO:0000313" key="3">
    <source>
        <dbReference type="Proteomes" id="UP000287651"/>
    </source>
</evidence>
<sequence>MVNFTEWKGMPRAPSAPCLHRPTPPSTDHSQKKPKVGSRKMSKTIVAREQETLRSGGSGEASRGVG</sequence>
<organism evidence="2 3">
    <name type="scientific">Ensete ventricosum</name>
    <name type="common">Abyssinian banana</name>
    <name type="synonym">Musa ensete</name>
    <dbReference type="NCBI Taxonomy" id="4639"/>
    <lineage>
        <taxon>Eukaryota</taxon>
        <taxon>Viridiplantae</taxon>
        <taxon>Streptophyta</taxon>
        <taxon>Embryophyta</taxon>
        <taxon>Tracheophyta</taxon>
        <taxon>Spermatophyta</taxon>
        <taxon>Magnoliopsida</taxon>
        <taxon>Liliopsida</taxon>
        <taxon>Zingiberales</taxon>
        <taxon>Musaceae</taxon>
        <taxon>Ensete</taxon>
    </lineage>
</organism>
<gene>
    <name evidence="2" type="ORF">B296_00004994</name>
</gene>
<dbReference type="Proteomes" id="UP000287651">
    <property type="component" value="Unassembled WGS sequence"/>
</dbReference>
<evidence type="ECO:0000256" key="1">
    <source>
        <dbReference type="SAM" id="MobiDB-lite"/>
    </source>
</evidence>
<dbReference type="AlphaFoldDB" id="A0A426ZK57"/>
<dbReference type="EMBL" id="AMZH03006235">
    <property type="protein sequence ID" value="RRT64340.1"/>
    <property type="molecule type" value="Genomic_DNA"/>
</dbReference>
<protein>
    <submittedName>
        <fullName evidence="2">Uncharacterized protein</fullName>
    </submittedName>
</protein>
<feature type="region of interest" description="Disordered" evidence="1">
    <location>
        <begin position="1"/>
        <end position="66"/>
    </location>
</feature>
<evidence type="ECO:0000313" key="2">
    <source>
        <dbReference type="EMBL" id="RRT64340.1"/>
    </source>
</evidence>
<name>A0A426ZK57_ENSVE</name>